<dbReference type="OrthoDB" id="9787435at2"/>
<evidence type="ECO:0000256" key="4">
    <source>
        <dbReference type="ARBA" id="ARBA00022723"/>
    </source>
</evidence>
<dbReference type="Pfam" id="PF00107">
    <property type="entry name" value="ADH_zinc_N"/>
    <property type="match status" value="1"/>
</dbReference>
<keyword evidence="5" id="KW-0862">Zinc</keyword>
<accession>A0A5C1I8F9</accession>
<proteinExistence type="inferred from homology"/>
<organism evidence="10 11">
    <name type="scientific">Mucilaginibacter rubeus</name>
    <dbReference type="NCBI Taxonomy" id="2027860"/>
    <lineage>
        <taxon>Bacteria</taxon>
        <taxon>Pseudomonadati</taxon>
        <taxon>Bacteroidota</taxon>
        <taxon>Sphingobacteriia</taxon>
        <taxon>Sphingobacteriales</taxon>
        <taxon>Sphingobacteriaceae</taxon>
        <taxon>Mucilaginibacter</taxon>
    </lineage>
</organism>
<dbReference type="InterPro" id="IPR036291">
    <property type="entry name" value="NAD(P)-bd_dom_sf"/>
</dbReference>
<dbReference type="InterPro" id="IPR013149">
    <property type="entry name" value="ADH-like_C"/>
</dbReference>
<keyword evidence="6" id="KW-0560">Oxidoreductase</keyword>
<keyword evidence="7" id="KW-0520">NAD</keyword>
<dbReference type="RefSeq" id="WP_112573058.1">
    <property type="nucleotide sequence ID" value="NZ_CP043450.1"/>
</dbReference>
<evidence type="ECO:0000256" key="6">
    <source>
        <dbReference type="ARBA" id="ARBA00023002"/>
    </source>
</evidence>
<dbReference type="KEGG" id="mrub:DEO27_030650"/>
<evidence type="ECO:0000256" key="1">
    <source>
        <dbReference type="ARBA" id="ARBA00001947"/>
    </source>
</evidence>
<dbReference type="GO" id="GO:0004022">
    <property type="term" value="F:alcohol dehydrogenase (NAD+) activity"/>
    <property type="evidence" value="ECO:0007669"/>
    <property type="project" value="UniProtKB-EC"/>
</dbReference>
<keyword evidence="4" id="KW-0479">Metal-binding</keyword>
<comment type="cofactor">
    <cofactor evidence="1">
        <name>Zn(2+)</name>
        <dbReference type="ChEBI" id="CHEBI:29105"/>
    </cofactor>
</comment>
<name>A0A5C1I8F9_9SPHI</name>
<feature type="domain" description="Alcohol dehydrogenase-like N-terminal" evidence="9">
    <location>
        <begin position="35"/>
        <end position="150"/>
    </location>
</feature>
<gene>
    <name evidence="10" type="ORF">DEO27_030650</name>
</gene>
<dbReference type="SUPFAM" id="SSF50129">
    <property type="entry name" value="GroES-like"/>
    <property type="match status" value="1"/>
</dbReference>
<evidence type="ECO:0000259" key="9">
    <source>
        <dbReference type="Pfam" id="PF08240"/>
    </source>
</evidence>
<dbReference type="GO" id="GO:0046872">
    <property type="term" value="F:metal ion binding"/>
    <property type="evidence" value="ECO:0007669"/>
    <property type="project" value="UniProtKB-KW"/>
</dbReference>
<dbReference type="EMBL" id="CP043450">
    <property type="protein sequence ID" value="QEM14193.1"/>
    <property type="molecule type" value="Genomic_DNA"/>
</dbReference>
<dbReference type="Gene3D" id="3.40.50.720">
    <property type="entry name" value="NAD(P)-binding Rossmann-like Domain"/>
    <property type="match status" value="1"/>
</dbReference>
<evidence type="ECO:0000256" key="5">
    <source>
        <dbReference type="ARBA" id="ARBA00022833"/>
    </source>
</evidence>
<sequence length="363" mass="39737">MFKETPNFPPGKAIVFEGPGKPFRTVEGNIFLDKESILVRNRYTTLCGSDIHTFCGHRKEPDEVVLGHEIAGDILWLPQGETVKDMRGETVAVGDRVTWSIFTVPPGIEAPRPDLPQKSEQLFKYGHAQASTHDLFNGGLADYCVLRPNTAFLKISPEIPLKVAATISCAHATVAGALRVAGDIAGKSVLVFGAGLLGISCVSMCREAGAKWVGLIDNDELRLAWGPKFGADEIYTFAKNNDTGRFIWPDVDLVFDMTGHPEAMKAGVESLALGGSAIWIGAVFPAAPVPVDAQLIVRRVLGIKGLHNYNYDDFLKAAVFIENNYRKYPFEQLVEKEFTLNEVDNAFRYATESKPVRVGVVIN</sequence>
<evidence type="ECO:0000256" key="2">
    <source>
        <dbReference type="ARBA" id="ARBA00008072"/>
    </source>
</evidence>
<dbReference type="PANTHER" id="PTHR42940:SF3">
    <property type="entry name" value="ALCOHOL DEHYDROGENASE 1-RELATED"/>
    <property type="match status" value="1"/>
</dbReference>
<evidence type="ECO:0000256" key="7">
    <source>
        <dbReference type="ARBA" id="ARBA00023027"/>
    </source>
</evidence>
<dbReference type="Pfam" id="PF08240">
    <property type="entry name" value="ADH_N"/>
    <property type="match status" value="1"/>
</dbReference>
<keyword evidence="11" id="KW-1185">Reference proteome</keyword>
<evidence type="ECO:0000313" key="11">
    <source>
        <dbReference type="Proteomes" id="UP000251402"/>
    </source>
</evidence>
<dbReference type="SUPFAM" id="SSF51735">
    <property type="entry name" value="NAD(P)-binding Rossmann-fold domains"/>
    <property type="match status" value="1"/>
</dbReference>
<dbReference type="AlphaFoldDB" id="A0A5C1I8F9"/>
<protein>
    <recommendedName>
        <fullName evidence="3">alcohol dehydrogenase</fullName>
        <ecNumber evidence="3">1.1.1.1</ecNumber>
    </recommendedName>
</protein>
<dbReference type="GO" id="GO:0005737">
    <property type="term" value="C:cytoplasm"/>
    <property type="evidence" value="ECO:0007669"/>
    <property type="project" value="TreeGrafter"/>
</dbReference>
<dbReference type="InterPro" id="IPR011032">
    <property type="entry name" value="GroES-like_sf"/>
</dbReference>
<dbReference type="Proteomes" id="UP000251402">
    <property type="component" value="Chromosome"/>
</dbReference>
<reference evidence="10" key="1">
    <citation type="submission" date="2019-08" db="EMBL/GenBank/DDBJ databases">
        <title>Comparative genome analysis confer to the adaptation heavy metal polluted environment.</title>
        <authorList>
            <person name="Li Y."/>
        </authorList>
    </citation>
    <scope>NUCLEOTIDE SEQUENCE [LARGE SCALE GENOMIC DNA]</scope>
    <source>
        <strain evidence="10">P1</strain>
    </source>
</reference>
<evidence type="ECO:0000259" key="8">
    <source>
        <dbReference type="Pfam" id="PF00107"/>
    </source>
</evidence>
<dbReference type="PANTHER" id="PTHR42940">
    <property type="entry name" value="ALCOHOL DEHYDROGENASE 1-RELATED"/>
    <property type="match status" value="1"/>
</dbReference>
<comment type="similarity">
    <text evidence="2">Belongs to the zinc-containing alcohol dehydrogenase family.</text>
</comment>
<dbReference type="Gene3D" id="3.90.180.10">
    <property type="entry name" value="Medium-chain alcohol dehydrogenases, catalytic domain"/>
    <property type="match status" value="1"/>
</dbReference>
<dbReference type="EC" id="1.1.1.1" evidence="3"/>
<evidence type="ECO:0000256" key="3">
    <source>
        <dbReference type="ARBA" id="ARBA00013190"/>
    </source>
</evidence>
<evidence type="ECO:0000313" key="10">
    <source>
        <dbReference type="EMBL" id="QEM14193.1"/>
    </source>
</evidence>
<feature type="domain" description="Alcohol dehydrogenase-like C-terminal" evidence="8">
    <location>
        <begin position="197"/>
        <end position="320"/>
    </location>
</feature>
<dbReference type="InterPro" id="IPR013154">
    <property type="entry name" value="ADH-like_N"/>
</dbReference>